<dbReference type="PANTHER" id="PTHR46148">
    <property type="entry name" value="CHROMO DOMAIN-CONTAINING PROTEIN"/>
    <property type="match status" value="1"/>
</dbReference>
<proteinExistence type="predicted"/>
<dbReference type="Pfam" id="PF24626">
    <property type="entry name" value="SH3_Tf2-1"/>
    <property type="match status" value="1"/>
</dbReference>
<reference evidence="2 3" key="1">
    <citation type="submission" date="2019-09" db="EMBL/GenBank/DDBJ databases">
        <title>A chromosome-level genome assembly of the Chinese tupelo Nyssa sinensis.</title>
        <authorList>
            <person name="Yang X."/>
            <person name="Kang M."/>
            <person name="Yang Y."/>
            <person name="Xiong H."/>
            <person name="Wang M."/>
            <person name="Zhang Z."/>
            <person name="Wang Z."/>
            <person name="Wu H."/>
            <person name="Ma T."/>
            <person name="Liu J."/>
            <person name="Xi Z."/>
        </authorList>
    </citation>
    <scope>NUCLEOTIDE SEQUENCE [LARGE SCALE GENOMIC DNA]</scope>
    <source>
        <strain evidence="2">J267</strain>
        <tissue evidence="2">Leaf</tissue>
    </source>
</reference>
<name>A0A5J4ZVP0_9ASTE</name>
<dbReference type="SUPFAM" id="SSF56672">
    <property type="entry name" value="DNA/RNA polymerases"/>
    <property type="match status" value="1"/>
</dbReference>
<dbReference type="OrthoDB" id="1428943at2759"/>
<evidence type="ECO:0000259" key="1">
    <source>
        <dbReference type="PROSITE" id="PS50013"/>
    </source>
</evidence>
<feature type="domain" description="Chromo" evidence="1">
    <location>
        <begin position="603"/>
        <end position="655"/>
    </location>
</feature>
<evidence type="ECO:0000313" key="3">
    <source>
        <dbReference type="Proteomes" id="UP000325577"/>
    </source>
</evidence>
<evidence type="ECO:0000313" key="2">
    <source>
        <dbReference type="EMBL" id="KAA8522099.1"/>
    </source>
</evidence>
<dbReference type="InterPro" id="IPR021109">
    <property type="entry name" value="Peptidase_aspartic_dom_sf"/>
</dbReference>
<dbReference type="InterPro" id="IPR056924">
    <property type="entry name" value="SH3_Tf2-1"/>
</dbReference>
<dbReference type="InterPro" id="IPR036397">
    <property type="entry name" value="RNaseH_sf"/>
</dbReference>
<dbReference type="SMART" id="SM00298">
    <property type="entry name" value="CHROMO"/>
    <property type="match status" value="1"/>
</dbReference>
<dbReference type="CDD" id="cd00303">
    <property type="entry name" value="retropepsin_like"/>
    <property type="match status" value="1"/>
</dbReference>
<dbReference type="InterPro" id="IPR012337">
    <property type="entry name" value="RNaseH-like_sf"/>
</dbReference>
<dbReference type="Gene3D" id="3.30.420.10">
    <property type="entry name" value="Ribonuclease H-like superfamily/Ribonuclease H"/>
    <property type="match status" value="1"/>
</dbReference>
<dbReference type="Gene3D" id="2.40.70.10">
    <property type="entry name" value="Acid Proteases"/>
    <property type="match status" value="1"/>
</dbReference>
<dbReference type="Proteomes" id="UP000325577">
    <property type="component" value="Linkage Group LG5"/>
</dbReference>
<organism evidence="2 3">
    <name type="scientific">Nyssa sinensis</name>
    <dbReference type="NCBI Taxonomy" id="561372"/>
    <lineage>
        <taxon>Eukaryota</taxon>
        <taxon>Viridiplantae</taxon>
        <taxon>Streptophyta</taxon>
        <taxon>Embryophyta</taxon>
        <taxon>Tracheophyta</taxon>
        <taxon>Spermatophyta</taxon>
        <taxon>Magnoliopsida</taxon>
        <taxon>eudicotyledons</taxon>
        <taxon>Gunneridae</taxon>
        <taxon>Pentapetalae</taxon>
        <taxon>asterids</taxon>
        <taxon>Cornales</taxon>
        <taxon>Nyssaceae</taxon>
        <taxon>Nyssa</taxon>
    </lineage>
</organism>
<protein>
    <recommendedName>
        <fullName evidence="1">Chromo domain-containing protein</fullName>
    </recommendedName>
</protein>
<dbReference type="GO" id="GO:0003676">
    <property type="term" value="F:nucleic acid binding"/>
    <property type="evidence" value="ECO:0007669"/>
    <property type="project" value="InterPro"/>
</dbReference>
<dbReference type="AlphaFoldDB" id="A0A5J4ZVP0"/>
<accession>A0A5J4ZVP0</accession>
<keyword evidence="3" id="KW-1185">Reference proteome</keyword>
<dbReference type="Gene3D" id="2.40.50.40">
    <property type="match status" value="1"/>
</dbReference>
<dbReference type="Pfam" id="PF00385">
    <property type="entry name" value="Chromo"/>
    <property type="match status" value="1"/>
</dbReference>
<dbReference type="InterPro" id="IPR016197">
    <property type="entry name" value="Chromo-like_dom_sf"/>
</dbReference>
<dbReference type="InterPro" id="IPR023780">
    <property type="entry name" value="Chromo_domain"/>
</dbReference>
<dbReference type="InterPro" id="IPR000953">
    <property type="entry name" value="Chromo/chromo_shadow_dom"/>
</dbReference>
<gene>
    <name evidence="2" type="ORF">F0562_012587</name>
</gene>
<dbReference type="EMBL" id="CM018048">
    <property type="protein sequence ID" value="KAA8522099.1"/>
    <property type="molecule type" value="Genomic_DNA"/>
</dbReference>
<dbReference type="PROSITE" id="PS50013">
    <property type="entry name" value="CHROMO_2"/>
    <property type="match status" value="1"/>
</dbReference>
<dbReference type="InterPro" id="IPR043502">
    <property type="entry name" value="DNA/RNA_pol_sf"/>
</dbReference>
<dbReference type="SUPFAM" id="SSF54160">
    <property type="entry name" value="Chromo domain-like"/>
    <property type="match status" value="1"/>
</dbReference>
<dbReference type="PANTHER" id="PTHR46148:SF52">
    <property type="entry name" value="OS04G0603800 PROTEIN"/>
    <property type="match status" value="1"/>
</dbReference>
<dbReference type="SUPFAM" id="SSF53098">
    <property type="entry name" value="Ribonuclease H-like"/>
    <property type="match status" value="1"/>
</dbReference>
<sequence length="655" mass="74470">MDQRVESLENEVGSLTAGQQQIIAQLVEIVSKLNSQTIIPPANMECEDGENLVAPLHTHGGRPGNPLEGSPDGNTTFICFKIRQTRISSLQWLKQKEDVMTWKEFTDGLYARCFISGLKDSIKADVLSGHPTNLSSTIGLARLYEARNISQQRTTPTADLKKVTNKETINTSSTLPVWRMSPTELQERRVKGLCYNYNEKFVPGHRCKKLFLIEACYEEEDGDVIIDMEESVQEDYKEVLEIFLHAISGARTPETMRVKGGVGHISTIVLVDSGSTHNFISETLARKMALQPEKGGKFEVVVASGEKLSSPDDKEVSLQGMSVPKDQIIGDLQFSREFKKSKKAVLLQLFTLGTPLPKVEVTCQPPPLQQILEEFQDVFEEPKGLPLPRAHDHKIPLMEGSGPVCVKPYRYPHYQKAEIEKLVPKEWSRWLAWAEYCYNTSWHSAIKMTPFEVVYGRPPPTLLSYIPGMAKVDAVEKQLMDCDKIIKDLRATLKESQSRMKKVYDRHHREREFEEGDWVYLKLHPYRQASIAMRKNLKLSPKYYGPFQIAKKIGAVAYKLDLPKDSRIHPIFHVSLLKKKIGENLLVQSMLPIVRSEDGILVSKPQAVLDRRVRKKKDEVLIHWQGLSPAEATWEDLVTMKQQFPEYCLKDKAAF</sequence>